<organism evidence="2 3">
    <name type="scientific">Heliorestis convoluta</name>
    <dbReference type="NCBI Taxonomy" id="356322"/>
    <lineage>
        <taxon>Bacteria</taxon>
        <taxon>Bacillati</taxon>
        <taxon>Bacillota</taxon>
        <taxon>Clostridia</taxon>
        <taxon>Eubacteriales</taxon>
        <taxon>Heliobacteriaceae</taxon>
        <taxon>Heliorestis</taxon>
    </lineage>
</organism>
<evidence type="ECO:0000313" key="3">
    <source>
        <dbReference type="Proteomes" id="UP000366051"/>
    </source>
</evidence>
<feature type="transmembrane region" description="Helical" evidence="1">
    <location>
        <begin position="6"/>
        <end position="24"/>
    </location>
</feature>
<evidence type="ECO:0000313" key="2">
    <source>
        <dbReference type="EMBL" id="QGG48548.1"/>
    </source>
</evidence>
<dbReference type="EMBL" id="CP045875">
    <property type="protein sequence ID" value="QGG48548.1"/>
    <property type="molecule type" value="Genomic_DNA"/>
</dbReference>
<accession>A0A5Q2N0M0</accession>
<protein>
    <submittedName>
        <fullName evidence="2">Putative membrane protein</fullName>
    </submittedName>
</protein>
<name>A0A5Q2N0M0_9FIRM</name>
<proteinExistence type="predicted"/>
<keyword evidence="1" id="KW-0472">Membrane</keyword>
<keyword evidence="3" id="KW-1185">Reference proteome</keyword>
<feature type="transmembrane region" description="Helical" evidence="1">
    <location>
        <begin position="63"/>
        <end position="91"/>
    </location>
</feature>
<feature type="transmembrane region" description="Helical" evidence="1">
    <location>
        <begin position="31"/>
        <end position="51"/>
    </location>
</feature>
<dbReference type="Proteomes" id="UP000366051">
    <property type="component" value="Chromosome"/>
</dbReference>
<dbReference type="KEGG" id="hcv:FTV88_2452"/>
<gene>
    <name evidence="2" type="ORF">FTV88_2452</name>
</gene>
<dbReference type="RefSeq" id="WP_153725699.1">
    <property type="nucleotide sequence ID" value="NZ_CP045875.1"/>
</dbReference>
<dbReference type="AlphaFoldDB" id="A0A5Q2N0M0"/>
<keyword evidence="1" id="KW-1133">Transmembrane helix</keyword>
<sequence length="103" mass="11680">MELLGQILSLIIVAATIFWLLLFTTDRSSRIILAFSCGALLALGTTEPFIYQIWGMRVLAPLFAGWAVAYSWIFPKTLIFGALFYYITILLERIIGEKKEEES</sequence>
<evidence type="ECO:0000256" key="1">
    <source>
        <dbReference type="SAM" id="Phobius"/>
    </source>
</evidence>
<reference evidence="3" key="1">
    <citation type="submission" date="2019-11" db="EMBL/GenBank/DDBJ databases">
        <title>Genome sequence of Heliorestis convoluta strain HH, an alkaliphilic and minimalistic phototrophic bacterium from a soda lake in Egypt.</title>
        <authorList>
            <person name="Dewey E.D."/>
            <person name="Stokes L.M."/>
            <person name="Burchell B.M."/>
            <person name="Shaffer K.N."/>
            <person name="Huntington A.M."/>
            <person name="Baker J.M."/>
            <person name="Nadendla S."/>
            <person name="Giglio M.G."/>
            <person name="Touchman J.W."/>
            <person name="Blankenship R.E."/>
            <person name="Madigan M.T."/>
            <person name="Sattley W.M."/>
        </authorList>
    </citation>
    <scope>NUCLEOTIDE SEQUENCE [LARGE SCALE GENOMIC DNA]</scope>
    <source>
        <strain evidence="3">HH</strain>
    </source>
</reference>
<keyword evidence="1" id="KW-0812">Transmembrane</keyword>